<reference evidence="1" key="2">
    <citation type="submission" date="2021-04" db="EMBL/GenBank/DDBJ databases">
        <authorList>
            <person name="Gilroy R."/>
        </authorList>
    </citation>
    <scope>NUCLEOTIDE SEQUENCE</scope>
    <source>
        <strain evidence="1">ChiGjej6B6-1540</strain>
    </source>
</reference>
<comment type="caution">
    <text evidence="1">The sequence shown here is derived from an EMBL/GenBank/DDBJ whole genome shotgun (WGS) entry which is preliminary data.</text>
</comment>
<gene>
    <name evidence="1" type="ORF">H9868_07160</name>
</gene>
<evidence type="ECO:0000313" key="1">
    <source>
        <dbReference type="EMBL" id="HIW94302.1"/>
    </source>
</evidence>
<reference evidence="1" key="1">
    <citation type="journal article" date="2021" name="PeerJ">
        <title>Extensive microbial diversity within the chicken gut microbiome revealed by metagenomics and culture.</title>
        <authorList>
            <person name="Gilroy R."/>
            <person name="Ravi A."/>
            <person name="Getino M."/>
            <person name="Pursley I."/>
            <person name="Horton D.L."/>
            <person name="Alikhan N.F."/>
            <person name="Baker D."/>
            <person name="Gharbi K."/>
            <person name="Hall N."/>
            <person name="Watson M."/>
            <person name="Adriaenssens E.M."/>
            <person name="Foster-Nyarko E."/>
            <person name="Jarju S."/>
            <person name="Secka A."/>
            <person name="Antonio M."/>
            <person name="Oren A."/>
            <person name="Chaudhuri R.R."/>
            <person name="La Ragione R."/>
            <person name="Hildebrand F."/>
            <person name="Pallen M.J."/>
        </authorList>
    </citation>
    <scope>NUCLEOTIDE SEQUENCE</scope>
    <source>
        <strain evidence="1">ChiGjej6B6-1540</strain>
    </source>
</reference>
<dbReference type="Proteomes" id="UP000824192">
    <property type="component" value="Unassembled WGS sequence"/>
</dbReference>
<sequence>METMAQALLALLAAVGLLALAWLCFGWLLLPGWEGKVYTVLPGRGSGGGLEQSVKALRWLEGLGGLRPTIYIADMGLNPEGKAVAEGLARRYGVEVCPLGILPERMEN</sequence>
<organism evidence="1 2">
    <name type="scientific">Candidatus Flavonifractor merdipullorum</name>
    <dbReference type="NCBI Taxonomy" id="2838590"/>
    <lineage>
        <taxon>Bacteria</taxon>
        <taxon>Bacillati</taxon>
        <taxon>Bacillota</taxon>
        <taxon>Clostridia</taxon>
        <taxon>Eubacteriales</taxon>
        <taxon>Oscillospiraceae</taxon>
        <taxon>Flavonifractor</taxon>
    </lineage>
</organism>
<evidence type="ECO:0000313" key="2">
    <source>
        <dbReference type="Proteomes" id="UP000824192"/>
    </source>
</evidence>
<dbReference type="EMBL" id="DXGA01000153">
    <property type="protein sequence ID" value="HIW94302.1"/>
    <property type="molecule type" value="Genomic_DNA"/>
</dbReference>
<protein>
    <submittedName>
        <fullName evidence="1">Uncharacterized protein</fullName>
    </submittedName>
</protein>
<dbReference type="AlphaFoldDB" id="A0A9D1UNI4"/>
<accession>A0A9D1UNI4</accession>
<proteinExistence type="predicted"/>
<name>A0A9D1UNI4_9FIRM</name>